<dbReference type="GO" id="GO:0003677">
    <property type="term" value="F:DNA binding"/>
    <property type="evidence" value="ECO:0007669"/>
    <property type="project" value="UniProtKB-KW"/>
</dbReference>
<dbReference type="InterPro" id="IPR007492">
    <property type="entry name" value="LytTR_DNA-bd_dom"/>
</dbReference>
<evidence type="ECO:0000313" key="2">
    <source>
        <dbReference type="EMBL" id="MDM8145604.1"/>
    </source>
</evidence>
<sequence length="153" mass="17787">MEEKLSLVITLPESLAGLPIRFEVNSGCRNIALNLESSTPIKKKYLLIWNQTDYLKVDDEDILWIKADGSYSCIHFRDGNKMMVSINLANIMKDLPQKKFMRIHRSYIVNVRNVESIAGNCVRMNGQYIPIGREYRKDFFEHFSFIGVRKNPL</sequence>
<keyword evidence="2" id="KW-0238">DNA-binding</keyword>
<dbReference type="PANTHER" id="PTHR37299">
    <property type="entry name" value="TRANSCRIPTIONAL REGULATOR-RELATED"/>
    <property type="match status" value="1"/>
</dbReference>
<dbReference type="PROSITE" id="PS50930">
    <property type="entry name" value="HTH_LYTTR"/>
    <property type="match status" value="1"/>
</dbReference>
<dbReference type="Proteomes" id="UP001228403">
    <property type="component" value="Unassembled WGS sequence"/>
</dbReference>
<comment type="caution">
    <text evidence="2">The sequence shown here is derived from an EMBL/GenBank/DDBJ whole genome shotgun (WGS) entry which is preliminary data.</text>
</comment>
<evidence type="ECO:0000259" key="1">
    <source>
        <dbReference type="PROSITE" id="PS50930"/>
    </source>
</evidence>
<name>A0ABT7U508_9BACE</name>
<protein>
    <submittedName>
        <fullName evidence="2">LytTR family DNA-binding domain-containing protein</fullName>
    </submittedName>
</protein>
<dbReference type="Pfam" id="PF04397">
    <property type="entry name" value="LytTR"/>
    <property type="match status" value="1"/>
</dbReference>
<dbReference type="SMART" id="SM00850">
    <property type="entry name" value="LytTR"/>
    <property type="match status" value="1"/>
</dbReference>
<dbReference type="Gene3D" id="2.40.50.1020">
    <property type="entry name" value="LytTr DNA-binding domain"/>
    <property type="match status" value="1"/>
</dbReference>
<keyword evidence="3" id="KW-1185">Reference proteome</keyword>
<accession>A0ABT7U508</accession>
<reference evidence="3" key="1">
    <citation type="submission" date="2023-07" db="EMBL/GenBank/DDBJ databases">
        <title>Identification and characterization of horizontal gene transfer across gut microbiota members of farm animals based on homology search.</title>
        <authorList>
            <person name="Schwarzerova J."/>
            <person name="Nykrynova M."/>
            <person name="Jureckova K."/>
            <person name="Cejkova D."/>
            <person name="Rychlik I."/>
        </authorList>
    </citation>
    <scope>NUCLEOTIDE SEQUENCE [LARGE SCALE GENOMIC DNA]</scope>
    <source>
        <strain evidence="3">ET4</strain>
    </source>
</reference>
<organism evidence="2 3">
    <name type="scientific">Bacteroides eggerthii</name>
    <dbReference type="NCBI Taxonomy" id="28111"/>
    <lineage>
        <taxon>Bacteria</taxon>
        <taxon>Pseudomonadati</taxon>
        <taxon>Bacteroidota</taxon>
        <taxon>Bacteroidia</taxon>
        <taxon>Bacteroidales</taxon>
        <taxon>Bacteroidaceae</taxon>
        <taxon>Bacteroides</taxon>
    </lineage>
</organism>
<feature type="domain" description="HTH LytTR-type" evidence="1">
    <location>
        <begin position="61"/>
        <end position="145"/>
    </location>
</feature>
<dbReference type="EMBL" id="JAUDCF010000011">
    <property type="protein sequence ID" value="MDM8145604.1"/>
    <property type="molecule type" value="Genomic_DNA"/>
</dbReference>
<dbReference type="PANTHER" id="PTHR37299:SF1">
    <property type="entry name" value="STAGE 0 SPORULATION PROTEIN A HOMOLOG"/>
    <property type="match status" value="1"/>
</dbReference>
<gene>
    <name evidence="2" type="ORF">QUW02_06650</name>
</gene>
<dbReference type="InterPro" id="IPR046947">
    <property type="entry name" value="LytR-like"/>
</dbReference>
<proteinExistence type="predicted"/>
<evidence type="ECO:0000313" key="3">
    <source>
        <dbReference type="Proteomes" id="UP001228403"/>
    </source>
</evidence>